<dbReference type="EnsemblPlants" id="AET6Gv20748300.29">
    <property type="protein sequence ID" value="AET6Gv20748300.29"/>
    <property type="gene ID" value="AET6Gv20748300"/>
</dbReference>
<accession>A0A453PIZ2</accession>
<sequence length="73" mass="7640">IAVATATAASVVVAAGAADGEAEFDYRKLSGIIIPGFASTQLRAWSVLDCPYSPFDFNLHLGTAFVGLKLLPR</sequence>
<dbReference type="Gramene" id="AET6Gv20748300.29">
    <property type="protein sequence ID" value="AET6Gv20748300.29"/>
    <property type="gene ID" value="AET6Gv20748300"/>
</dbReference>
<reference evidence="2" key="1">
    <citation type="journal article" date="2014" name="Science">
        <title>Ancient hybridizations among the ancestral genomes of bread wheat.</title>
        <authorList>
            <consortium name="International Wheat Genome Sequencing Consortium,"/>
            <person name="Marcussen T."/>
            <person name="Sandve S.R."/>
            <person name="Heier L."/>
            <person name="Spannagl M."/>
            <person name="Pfeifer M."/>
            <person name="Jakobsen K.S."/>
            <person name="Wulff B.B."/>
            <person name="Steuernagel B."/>
            <person name="Mayer K.F."/>
            <person name="Olsen O.A."/>
        </authorList>
    </citation>
    <scope>NUCLEOTIDE SEQUENCE [LARGE SCALE GENOMIC DNA]</scope>
    <source>
        <strain evidence="2">cv. AL8/78</strain>
    </source>
</reference>
<protein>
    <submittedName>
        <fullName evidence="1">Uncharacterized protein</fullName>
    </submittedName>
</protein>
<name>A0A453PIZ2_AEGTS</name>
<reference evidence="2" key="2">
    <citation type="journal article" date="2017" name="Nat. Plants">
        <title>The Aegilops tauschii genome reveals multiple impacts of transposons.</title>
        <authorList>
            <person name="Zhao G."/>
            <person name="Zou C."/>
            <person name="Li K."/>
            <person name="Wang K."/>
            <person name="Li T."/>
            <person name="Gao L."/>
            <person name="Zhang X."/>
            <person name="Wang H."/>
            <person name="Yang Z."/>
            <person name="Liu X."/>
            <person name="Jiang W."/>
            <person name="Mao L."/>
            <person name="Kong X."/>
            <person name="Jiao Y."/>
            <person name="Jia J."/>
        </authorList>
    </citation>
    <scope>NUCLEOTIDE SEQUENCE [LARGE SCALE GENOMIC DNA]</scope>
    <source>
        <strain evidence="2">cv. AL8/78</strain>
    </source>
</reference>
<proteinExistence type="predicted"/>
<organism evidence="1 2">
    <name type="scientific">Aegilops tauschii subsp. strangulata</name>
    <name type="common">Goatgrass</name>
    <dbReference type="NCBI Taxonomy" id="200361"/>
    <lineage>
        <taxon>Eukaryota</taxon>
        <taxon>Viridiplantae</taxon>
        <taxon>Streptophyta</taxon>
        <taxon>Embryophyta</taxon>
        <taxon>Tracheophyta</taxon>
        <taxon>Spermatophyta</taxon>
        <taxon>Magnoliopsida</taxon>
        <taxon>Liliopsida</taxon>
        <taxon>Poales</taxon>
        <taxon>Poaceae</taxon>
        <taxon>BOP clade</taxon>
        <taxon>Pooideae</taxon>
        <taxon>Triticodae</taxon>
        <taxon>Triticeae</taxon>
        <taxon>Triticinae</taxon>
        <taxon>Aegilops</taxon>
    </lineage>
</organism>
<evidence type="ECO:0000313" key="1">
    <source>
        <dbReference type="EnsemblPlants" id="AET6Gv20748300.29"/>
    </source>
</evidence>
<reference evidence="1" key="4">
    <citation type="submission" date="2019-03" db="UniProtKB">
        <authorList>
            <consortium name="EnsemblPlants"/>
        </authorList>
    </citation>
    <scope>IDENTIFICATION</scope>
</reference>
<dbReference type="Proteomes" id="UP000015105">
    <property type="component" value="Chromosome 6D"/>
</dbReference>
<evidence type="ECO:0000313" key="2">
    <source>
        <dbReference type="Proteomes" id="UP000015105"/>
    </source>
</evidence>
<dbReference type="AlphaFoldDB" id="A0A453PIZ2"/>
<keyword evidence="2" id="KW-1185">Reference proteome</keyword>
<reference evidence="1" key="5">
    <citation type="journal article" date="2021" name="G3 (Bethesda)">
        <title>Aegilops tauschii genome assembly Aet v5.0 features greater sequence contiguity and improved annotation.</title>
        <authorList>
            <person name="Wang L."/>
            <person name="Zhu T."/>
            <person name="Rodriguez J.C."/>
            <person name="Deal K.R."/>
            <person name="Dubcovsky J."/>
            <person name="McGuire P.E."/>
            <person name="Lux T."/>
            <person name="Spannagl M."/>
            <person name="Mayer K.F.X."/>
            <person name="Baldrich P."/>
            <person name="Meyers B.C."/>
            <person name="Huo N."/>
            <person name="Gu Y.Q."/>
            <person name="Zhou H."/>
            <person name="Devos K.M."/>
            <person name="Bennetzen J.L."/>
            <person name="Unver T."/>
            <person name="Budak H."/>
            <person name="Gulick P.J."/>
            <person name="Galiba G."/>
            <person name="Kalapos B."/>
            <person name="Nelson D.R."/>
            <person name="Li P."/>
            <person name="You F.M."/>
            <person name="Luo M.C."/>
            <person name="Dvorak J."/>
        </authorList>
    </citation>
    <scope>NUCLEOTIDE SEQUENCE [LARGE SCALE GENOMIC DNA]</scope>
    <source>
        <strain evidence="1">cv. AL8/78</strain>
    </source>
</reference>
<reference evidence="1" key="3">
    <citation type="journal article" date="2017" name="Nature">
        <title>Genome sequence of the progenitor of the wheat D genome Aegilops tauschii.</title>
        <authorList>
            <person name="Luo M.C."/>
            <person name="Gu Y.Q."/>
            <person name="Puiu D."/>
            <person name="Wang H."/>
            <person name="Twardziok S.O."/>
            <person name="Deal K.R."/>
            <person name="Huo N."/>
            <person name="Zhu T."/>
            <person name="Wang L."/>
            <person name="Wang Y."/>
            <person name="McGuire P.E."/>
            <person name="Liu S."/>
            <person name="Long H."/>
            <person name="Ramasamy R.K."/>
            <person name="Rodriguez J.C."/>
            <person name="Van S.L."/>
            <person name="Yuan L."/>
            <person name="Wang Z."/>
            <person name="Xia Z."/>
            <person name="Xiao L."/>
            <person name="Anderson O.D."/>
            <person name="Ouyang S."/>
            <person name="Liang Y."/>
            <person name="Zimin A.V."/>
            <person name="Pertea G."/>
            <person name="Qi P."/>
            <person name="Bennetzen J.L."/>
            <person name="Dai X."/>
            <person name="Dawson M.W."/>
            <person name="Muller H.G."/>
            <person name="Kugler K."/>
            <person name="Rivarola-Duarte L."/>
            <person name="Spannagl M."/>
            <person name="Mayer K.F.X."/>
            <person name="Lu F.H."/>
            <person name="Bevan M.W."/>
            <person name="Leroy P."/>
            <person name="Li P."/>
            <person name="You F.M."/>
            <person name="Sun Q."/>
            <person name="Liu Z."/>
            <person name="Lyons E."/>
            <person name="Wicker T."/>
            <person name="Salzberg S.L."/>
            <person name="Devos K.M."/>
            <person name="Dvorak J."/>
        </authorList>
    </citation>
    <scope>NUCLEOTIDE SEQUENCE [LARGE SCALE GENOMIC DNA]</scope>
    <source>
        <strain evidence="1">cv. AL8/78</strain>
    </source>
</reference>